<accession>A0A6C0KNM2</accession>
<feature type="transmembrane region" description="Helical" evidence="1">
    <location>
        <begin position="6"/>
        <end position="28"/>
    </location>
</feature>
<evidence type="ECO:0000256" key="1">
    <source>
        <dbReference type="SAM" id="Phobius"/>
    </source>
</evidence>
<evidence type="ECO:0000313" key="2">
    <source>
        <dbReference type="EMBL" id="QHU17964.1"/>
    </source>
</evidence>
<keyword evidence="1" id="KW-0812">Transmembrane</keyword>
<sequence length="68" mass="7759">MSVYHIVYVSCVSGVFTIVMGMCICSLYRHIVYIPRQNYENGGVVEVSEYDSNDDEDEVDMKVISENL</sequence>
<keyword evidence="1" id="KW-1133">Transmembrane helix</keyword>
<protein>
    <submittedName>
        <fullName evidence="2">Uncharacterized protein</fullName>
    </submittedName>
</protein>
<reference evidence="2" key="1">
    <citation type="journal article" date="2020" name="Nature">
        <title>Giant virus diversity and host interactions through global metagenomics.</title>
        <authorList>
            <person name="Schulz F."/>
            <person name="Roux S."/>
            <person name="Paez-Espino D."/>
            <person name="Jungbluth S."/>
            <person name="Walsh D.A."/>
            <person name="Denef V.J."/>
            <person name="McMahon K.D."/>
            <person name="Konstantinidis K.T."/>
            <person name="Eloe-Fadrosh E.A."/>
            <person name="Kyrpides N.C."/>
            <person name="Woyke T."/>
        </authorList>
    </citation>
    <scope>NUCLEOTIDE SEQUENCE</scope>
    <source>
        <strain evidence="2">GVMAG-S-3300012919-55</strain>
    </source>
</reference>
<dbReference type="AlphaFoldDB" id="A0A6C0KNM2"/>
<keyword evidence="1" id="KW-0472">Membrane</keyword>
<dbReference type="EMBL" id="MN740920">
    <property type="protein sequence ID" value="QHU17964.1"/>
    <property type="molecule type" value="Genomic_DNA"/>
</dbReference>
<name>A0A6C0KNM2_9ZZZZ</name>
<organism evidence="2">
    <name type="scientific">viral metagenome</name>
    <dbReference type="NCBI Taxonomy" id="1070528"/>
    <lineage>
        <taxon>unclassified sequences</taxon>
        <taxon>metagenomes</taxon>
        <taxon>organismal metagenomes</taxon>
    </lineage>
</organism>
<proteinExistence type="predicted"/>